<name>A0A0G4FI96_VITBC</name>
<organism evidence="2 3">
    <name type="scientific">Vitrella brassicaformis (strain CCMP3155)</name>
    <dbReference type="NCBI Taxonomy" id="1169540"/>
    <lineage>
        <taxon>Eukaryota</taxon>
        <taxon>Sar</taxon>
        <taxon>Alveolata</taxon>
        <taxon>Colpodellida</taxon>
        <taxon>Vitrellaceae</taxon>
        <taxon>Vitrella</taxon>
    </lineage>
</organism>
<dbReference type="Proteomes" id="UP000041254">
    <property type="component" value="Unassembled WGS sequence"/>
</dbReference>
<feature type="region of interest" description="Disordered" evidence="1">
    <location>
        <begin position="63"/>
        <end position="84"/>
    </location>
</feature>
<feature type="compositionally biased region" description="Basic and acidic residues" evidence="1">
    <location>
        <begin position="71"/>
        <end position="84"/>
    </location>
</feature>
<dbReference type="AlphaFoldDB" id="A0A0G4FI96"/>
<gene>
    <name evidence="2" type="ORF">Vbra_5901</name>
</gene>
<keyword evidence="3" id="KW-1185">Reference proteome</keyword>
<evidence type="ECO:0000313" key="2">
    <source>
        <dbReference type="EMBL" id="CEM13199.1"/>
    </source>
</evidence>
<proteinExistence type="predicted"/>
<protein>
    <submittedName>
        <fullName evidence="2">Uncharacterized protein</fullName>
    </submittedName>
</protein>
<dbReference type="EMBL" id="CDMY01000445">
    <property type="protein sequence ID" value="CEM13199.1"/>
    <property type="molecule type" value="Genomic_DNA"/>
</dbReference>
<accession>A0A0G4FI96</accession>
<reference evidence="2 3" key="1">
    <citation type="submission" date="2014-11" db="EMBL/GenBank/DDBJ databases">
        <authorList>
            <person name="Zhu J."/>
            <person name="Qi W."/>
            <person name="Song R."/>
        </authorList>
    </citation>
    <scope>NUCLEOTIDE SEQUENCE [LARGE SCALE GENOMIC DNA]</scope>
</reference>
<evidence type="ECO:0000256" key="1">
    <source>
        <dbReference type="SAM" id="MobiDB-lite"/>
    </source>
</evidence>
<sequence length="84" mass="9304">MARLMAKEGESNLEAFIKASNEEIKASREEAHLTLAYLVIEGAEVQEAIDAYADLILPTEQRRRRCQGEGGARKAEENHAGQGY</sequence>
<dbReference type="VEuPathDB" id="CryptoDB:Vbra_5901"/>
<evidence type="ECO:0000313" key="3">
    <source>
        <dbReference type="Proteomes" id="UP000041254"/>
    </source>
</evidence>
<dbReference type="InParanoid" id="A0A0G4FI96"/>